<dbReference type="AlphaFoldDB" id="K9ZRL5"/>
<accession>K9ZRL5</accession>
<dbReference type="PATRIC" id="fig|272123.3.peg.6674"/>
<reference evidence="2" key="1">
    <citation type="journal article" date="2013" name="Proc. Natl. Acad. Sci. U.S.A.">
        <title>Improving the coverage of the cyanobacterial phylum using diversity-driven genome sequencing.</title>
        <authorList>
            <person name="Shih P.M."/>
            <person name="Wu D."/>
            <person name="Latifi A."/>
            <person name="Axen S.D."/>
            <person name="Fewer D.P."/>
            <person name="Talla E."/>
            <person name="Calteau A."/>
            <person name="Cai F."/>
            <person name="Tandeau de Marsac N."/>
            <person name="Rippka R."/>
            <person name="Herdman M."/>
            <person name="Sivonen K."/>
            <person name="Coursin T."/>
            <person name="Laurent T."/>
            <person name="Goodwin L."/>
            <person name="Nolan M."/>
            <person name="Davenport K.W."/>
            <person name="Han C.S."/>
            <person name="Rubin E.M."/>
            <person name="Eisen J.A."/>
            <person name="Woyke T."/>
            <person name="Gugger M."/>
            <person name="Kerfeld C.A."/>
        </authorList>
    </citation>
    <scope>NUCLEOTIDE SEQUENCE [LARGE SCALE GENOMIC DNA]</scope>
    <source>
        <strain evidence="2">ATCC 27899 / PCC 7122</strain>
    </source>
</reference>
<organism evidence="1 2">
    <name type="scientific">Anabaena cylindrica (strain ATCC 27899 / PCC 7122)</name>
    <dbReference type="NCBI Taxonomy" id="272123"/>
    <lineage>
        <taxon>Bacteria</taxon>
        <taxon>Bacillati</taxon>
        <taxon>Cyanobacteriota</taxon>
        <taxon>Cyanophyceae</taxon>
        <taxon>Nostocales</taxon>
        <taxon>Nostocaceae</taxon>
        <taxon>Anabaena</taxon>
    </lineage>
</organism>
<dbReference type="HOGENOM" id="CLU_1064137_0_0_3"/>
<keyword evidence="2" id="KW-1185">Reference proteome</keyword>
<name>K9ZRL5_ANACC</name>
<proteinExistence type="predicted"/>
<dbReference type="EMBL" id="CP003663">
    <property type="protein sequence ID" value="AFZ61409.1"/>
    <property type="molecule type" value="Genomic_DNA"/>
</dbReference>
<dbReference type="RefSeq" id="WP_015217867.1">
    <property type="nucleotide sequence ID" value="NC_019774.1"/>
</dbReference>
<geneLocation type="plasmid" evidence="1 2">
    <name>pANACY.04</name>
</geneLocation>
<dbReference type="Proteomes" id="UP000010474">
    <property type="component" value="Plasmid pANACY.04"/>
</dbReference>
<keyword evidence="1" id="KW-0614">Plasmid</keyword>
<dbReference type="KEGG" id="acy:Anacy_6139"/>
<protein>
    <submittedName>
        <fullName evidence="1">Uncharacterized protein</fullName>
    </submittedName>
</protein>
<evidence type="ECO:0000313" key="2">
    <source>
        <dbReference type="Proteomes" id="UP000010474"/>
    </source>
</evidence>
<evidence type="ECO:0000313" key="1">
    <source>
        <dbReference type="EMBL" id="AFZ61409.1"/>
    </source>
</evidence>
<gene>
    <name evidence="1" type="ordered locus">Anacy_6139</name>
</gene>
<sequence>MPITSRYIERFFAVNDQVEVLERFYVTPFTAQRAAAEFIAWAQKEYKANPLVEIKMAGTSYSRGSVIDTAYLNNVWNAGVGKRGAEIYGDINNPSAVTGYTSYWVAPQSVNLGIHLMYDRVAGPINSAGSAGVVAPPDPNLRILHIVANEEHRMEFASESLYSLNKTLAPRFNEFGYAAAHANIGGNSRNRGISLYTLDMGMQWFGSYGLNLGTLPPEFQIGNAPLLIRVDSQKPRPQRHKCAAALSKRKCITPKFPEFFN</sequence>